<dbReference type="EMBL" id="FXTY01000001">
    <property type="protein sequence ID" value="SMP05413.1"/>
    <property type="molecule type" value="Genomic_DNA"/>
</dbReference>
<proteinExistence type="predicted"/>
<keyword evidence="3" id="KW-1185">Reference proteome</keyword>
<dbReference type="Gene3D" id="3.30.1050.10">
    <property type="entry name" value="SCP2 sterol-binding domain"/>
    <property type="match status" value="1"/>
</dbReference>
<accession>A0ABY1NC80</accession>
<dbReference type="Proteomes" id="UP001157961">
    <property type="component" value="Unassembled WGS sequence"/>
</dbReference>
<organism evidence="2 3">
    <name type="scientific">Shimia sagamensis</name>
    <dbReference type="NCBI Taxonomy" id="1566352"/>
    <lineage>
        <taxon>Bacteria</taxon>
        <taxon>Pseudomonadati</taxon>
        <taxon>Pseudomonadota</taxon>
        <taxon>Alphaproteobacteria</taxon>
        <taxon>Rhodobacterales</taxon>
        <taxon>Roseobacteraceae</taxon>
    </lineage>
</organism>
<evidence type="ECO:0000313" key="3">
    <source>
        <dbReference type="Proteomes" id="UP001157961"/>
    </source>
</evidence>
<reference evidence="2 3" key="1">
    <citation type="submission" date="2017-05" db="EMBL/GenBank/DDBJ databases">
        <authorList>
            <person name="Varghese N."/>
            <person name="Submissions S."/>
        </authorList>
    </citation>
    <scope>NUCLEOTIDE SEQUENCE [LARGE SCALE GENOMIC DNA]</scope>
    <source>
        <strain evidence="2 3">DSM 29734</strain>
    </source>
</reference>
<comment type="caution">
    <text evidence="2">The sequence shown here is derived from an EMBL/GenBank/DDBJ whole genome shotgun (WGS) entry which is preliminary data.</text>
</comment>
<feature type="domain" description="SCP2" evidence="1">
    <location>
        <begin position="19"/>
        <end position="92"/>
    </location>
</feature>
<evidence type="ECO:0000259" key="1">
    <source>
        <dbReference type="Pfam" id="PF02036"/>
    </source>
</evidence>
<gene>
    <name evidence="2" type="ORF">SAMN06265373_101550</name>
</gene>
<dbReference type="Pfam" id="PF02036">
    <property type="entry name" value="SCP2"/>
    <property type="match status" value="1"/>
</dbReference>
<evidence type="ECO:0000313" key="2">
    <source>
        <dbReference type="EMBL" id="SMP05413.1"/>
    </source>
</evidence>
<dbReference type="InterPro" id="IPR036527">
    <property type="entry name" value="SCP2_sterol-bd_dom_sf"/>
</dbReference>
<dbReference type="SUPFAM" id="SSF55718">
    <property type="entry name" value="SCP-like"/>
    <property type="match status" value="1"/>
</dbReference>
<dbReference type="InterPro" id="IPR003033">
    <property type="entry name" value="SCP2_sterol-bd_dom"/>
</dbReference>
<sequence>MLAQIAAQMAEGLKDRTFDGSLKFDCGDAGVVVLADNTATQEDRETDCTVSISEDNLVKLLAGDLKPTTALMLGKLKVSGDMGTAMKLGQLLT</sequence>
<dbReference type="RefSeq" id="WP_283424401.1">
    <property type="nucleotide sequence ID" value="NZ_FXTY01000001.1"/>
</dbReference>
<protein>
    <submittedName>
        <fullName evidence="2">Sterol carrier protein</fullName>
    </submittedName>
</protein>
<name>A0ABY1NC80_9RHOB</name>